<keyword evidence="1" id="KW-0472">Membrane</keyword>
<feature type="transmembrane region" description="Helical" evidence="1">
    <location>
        <begin position="12"/>
        <end position="36"/>
    </location>
</feature>
<dbReference type="EMBL" id="AAGDOI010000009">
    <property type="protein sequence ID" value="EBM7380281.1"/>
    <property type="molecule type" value="Genomic_DNA"/>
</dbReference>
<evidence type="ECO:0000313" key="2">
    <source>
        <dbReference type="EMBL" id="EBM7380281.1"/>
    </source>
</evidence>
<sequence length="97" mass="10919">MNNFSVAIIKTLLISVGTITIISSVFLIALMFDISIQNGIPPLENIKFTIYLFFIILLLLIIFFCLKSFLSVAIDSRDFKLKKDSAKTKARSEDVTI</sequence>
<feature type="transmembrane region" description="Helical" evidence="1">
    <location>
        <begin position="48"/>
        <end position="74"/>
    </location>
</feature>
<comment type="caution">
    <text evidence="2">The sequence shown here is derived from an EMBL/GenBank/DDBJ whole genome shotgun (WGS) entry which is preliminary data.</text>
</comment>
<gene>
    <name evidence="2" type="ORF">AHW29_13695</name>
</gene>
<reference evidence="2" key="1">
    <citation type="submission" date="2019-06" db="EMBL/GenBank/DDBJ databases">
        <authorList>
            <consortium name="GenomeTrakr network: Whole genome sequencing for foodborne pathogen traceback"/>
        </authorList>
    </citation>
    <scope>NUCLEOTIDE SEQUENCE</scope>
    <source>
        <strain evidence="2">FDA00000939</strain>
    </source>
</reference>
<accession>A0A5T6WZD0</accession>
<protein>
    <submittedName>
        <fullName evidence="2">Uncharacterized protein</fullName>
    </submittedName>
</protein>
<dbReference type="AlphaFoldDB" id="A0A5T6WZD0"/>
<evidence type="ECO:0000256" key="1">
    <source>
        <dbReference type="SAM" id="Phobius"/>
    </source>
</evidence>
<organism evidence="2">
    <name type="scientific">Salmonella muenchen</name>
    <dbReference type="NCBI Taxonomy" id="596"/>
    <lineage>
        <taxon>Bacteria</taxon>
        <taxon>Pseudomonadati</taxon>
        <taxon>Pseudomonadota</taxon>
        <taxon>Gammaproteobacteria</taxon>
        <taxon>Enterobacterales</taxon>
        <taxon>Enterobacteriaceae</taxon>
        <taxon>Salmonella</taxon>
    </lineage>
</organism>
<keyword evidence="1" id="KW-0812">Transmembrane</keyword>
<keyword evidence="1" id="KW-1133">Transmembrane helix</keyword>
<name>A0A5T6WZD0_SALMU</name>
<proteinExistence type="predicted"/>